<evidence type="ECO:0000313" key="1">
    <source>
        <dbReference type="EMBL" id="KAJ8637556.1"/>
    </source>
</evidence>
<protein>
    <submittedName>
        <fullName evidence="1">Uncharacterized protein</fullName>
    </submittedName>
</protein>
<dbReference type="EMBL" id="CM056811">
    <property type="protein sequence ID" value="KAJ8637556.1"/>
    <property type="molecule type" value="Genomic_DNA"/>
</dbReference>
<sequence>MRSKIVLASFRNQRERGRREKTIRFFLFEIDLFFTACSSPVTTTKSRRIRVPKENPNSRYLSSEFSLSITNIRFHQANRSHFQSTFGFDLFGIDDTIAQCDCFCSPQFSPLCGILELGFDPSRRLNAFMMEFIDGISASSISRLMDPFVGLLKPTKQLQLQSPNRQEEFDLQIYPTT</sequence>
<organism evidence="1 2">
    <name type="scientific">Persea americana</name>
    <name type="common">Avocado</name>
    <dbReference type="NCBI Taxonomy" id="3435"/>
    <lineage>
        <taxon>Eukaryota</taxon>
        <taxon>Viridiplantae</taxon>
        <taxon>Streptophyta</taxon>
        <taxon>Embryophyta</taxon>
        <taxon>Tracheophyta</taxon>
        <taxon>Spermatophyta</taxon>
        <taxon>Magnoliopsida</taxon>
        <taxon>Magnoliidae</taxon>
        <taxon>Laurales</taxon>
        <taxon>Lauraceae</taxon>
        <taxon>Persea</taxon>
    </lineage>
</organism>
<keyword evidence="2" id="KW-1185">Reference proteome</keyword>
<comment type="caution">
    <text evidence="1">The sequence shown here is derived from an EMBL/GenBank/DDBJ whole genome shotgun (WGS) entry which is preliminary data.</text>
</comment>
<proteinExistence type="predicted"/>
<gene>
    <name evidence="1" type="ORF">MRB53_011823</name>
</gene>
<name>A0ACC2LVL3_PERAE</name>
<accession>A0ACC2LVL3</accession>
<evidence type="ECO:0000313" key="2">
    <source>
        <dbReference type="Proteomes" id="UP001234297"/>
    </source>
</evidence>
<reference evidence="1 2" key="1">
    <citation type="journal article" date="2022" name="Hortic Res">
        <title>A haplotype resolved chromosomal level avocado genome allows analysis of novel avocado genes.</title>
        <authorList>
            <person name="Nath O."/>
            <person name="Fletcher S.J."/>
            <person name="Hayward A."/>
            <person name="Shaw L.M."/>
            <person name="Masouleh A.K."/>
            <person name="Furtado A."/>
            <person name="Henry R.J."/>
            <person name="Mitter N."/>
        </authorList>
    </citation>
    <scope>NUCLEOTIDE SEQUENCE [LARGE SCALE GENOMIC DNA]</scope>
    <source>
        <strain evidence="2">cv. Hass</strain>
    </source>
</reference>
<dbReference type="Proteomes" id="UP001234297">
    <property type="component" value="Chromosome 3"/>
</dbReference>